<dbReference type="AlphaFoldDB" id="A0A164AM39"/>
<evidence type="ECO:0000259" key="4">
    <source>
        <dbReference type="PROSITE" id="PS51077"/>
    </source>
</evidence>
<dbReference type="EMBL" id="LVYV01000001">
    <property type="protein sequence ID" value="KZD25013.1"/>
    <property type="molecule type" value="Genomic_DNA"/>
</dbReference>
<dbReference type="OrthoDB" id="9807558at2"/>
<dbReference type="PANTHER" id="PTHR30136:SF34">
    <property type="entry name" value="TRANSCRIPTIONAL REGULATOR"/>
    <property type="match status" value="1"/>
</dbReference>
<dbReference type="Pfam" id="PF09339">
    <property type="entry name" value="HTH_IclR"/>
    <property type="match status" value="1"/>
</dbReference>
<accession>A0A164AM39</accession>
<evidence type="ECO:0000313" key="6">
    <source>
        <dbReference type="EMBL" id="KZD25013.1"/>
    </source>
</evidence>
<evidence type="ECO:0000259" key="5">
    <source>
        <dbReference type="PROSITE" id="PS51078"/>
    </source>
</evidence>
<protein>
    <submittedName>
        <fullName evidence="6">IclR family transcriptional regulator</fullName>
    </submittedName>
</protein>
<keyword evidence="3" id="KW-0804">Transcription</keyword>
<keyword evidence="2" id="KW-0238">DNA-binding</keyword>
<gene>
    <name evidence="6" type="ORF">A4A58_00550</name>
</gene>
<dbReference type="InterPro" id="IPR050707">
    <property type="entry name" value="HTH_MetabolicPath_Reg"/>
</dbReference>
<sequence length="256" mass="27789">MAKDSDGFVRAIARGFAAVEALGRPPGRHTLSEVAAIAGLSRATARRMLATLIVMKYCEADGRYFSLRPRALGLGLSYLNALPYWGYAQRALEDLRNEIGESCSLAVLDETEIVYALRLPAQRILSANLAVGSRLPAHVVSLGRVLLAALPPDQRTHYLATTEFKQITPRTITDPALLERELERVEAEGYGWIDGELDPAICGIAVPVRDHGGRVVAAISVNAISGTMDEATAKEKYLTALRRTAQDIRTQSFSNG</sequence>
<dbReference type="Gene3D" id="1.10.10.10">
    <property type="entry name" value="Winged helix-like DNA-binding domain superfamily/Winged helix DNA-binding domain"/>
    <property type="match status" value="1"/>
</dbReference>
<dbReference type="SUPFAM" id="SSF55781">
    <property type="entry name" value="GAF domain-like"/>
    <property type="match status" value="1"/>
</dbReference>
<dbReference type="Pfam" id="PF01614">
    <property type="entry name" value="IclR_C"/>
    <property type="match status" value="1"/>
</dbReference>
<evidence type="ECO:0000256" key="1">
    <source>
        <dbReference type="ARBA" id="ARBA00023015"/>
    </source>
</evidence>
<dbReference type="RefSeq" id="WP_068728852.1">
    <property type="nucleotide sequence ID" value="NZ_LVYV01000001.1"/>
</dbReference>
<dbReference type="GO" id="GO:0003677">
    <property type="term" value="F:DNA binding"/>
    <property type="evidence" value="ECO:0007669"/>
    <property type="project" value="UniProtKB-KW"/>
</dbReference>
<evidence type="ECO:0000313" key="7">
    <source>
        <dbReference type="Proteomes" id="UP000076574"/>
    </source>
</evidence>
<proteinExistence type="predicted"/>
<keyword evidence="1" id="KW-0805">Transcription regulation</keyword>
<dbReference type="SMART" id="SM00346">
    <property type="entry name" value="HTH_ICLR"/>
    <property type="match status" value="1"/>
</dbReference>
<dbReference type="InterPro" id="IPR036388">
    <property type="entry name" value="WH-like_DNA-bd_sf"/>
</dbReference>
<dbReference type="PANTHER" id="PTHR30136">
    <property type="entry name" value="HELIX-TURN-HELIX TRANSCRIPTIONAL REGULATOR, ICLR FAMILY"/>
    <property type="match status" value="1"/>
</dbReference>
<dbReference type="Gene3D" id="3.30.450.40">
    <property type="match status" value="1"/>
</dbReference>
<dbReference type="Proteomes" id="UP000076574">
    <property type="component" value="Unassembled WGS sequence"/>
</dbReference>
<dbReference type="SUPFAM" id="SSF46785">
    <property type="entry name" value="Winged helix' DNA-binding domain"/>
    <property type="match status" value="1"/>
</dbReference>
<dbReference type="InterPro" id="IPR005471">
    <property type="entry name" value="Tscrpt_reg_IclR_N"/>
</dbReference>
<dbReference type="InterPro" id="IPR014757">
    <property type="entry name" value="Tscrpt_reg_IclR_C"/>
</dbReference>
<dbReference type="PROSITE" id="PS51077">
    <property type="entry name" value="HTH_ICLR"/>
    <property type="match status" value="1"/>
</dbReference>
<dbReference type="InterPro" id="IPR036390">
    <property type="entry name" value="WH_DNA-bd_sf"/>
</dbReference>
<name>A0A164AM39_9BRAD</name>
<feature type="domain" description="IclR-ED" evidence="5">
    <location>
        <begin position="70"/>
        <end position="254"/>
    </location>
</feature>
<dbReference type="GO" id="GO:0003700">
    <property type="term" value="F:DNA-binding transcription factor activity"/>
    <property type="evidence" value="ECO:0007669"/>
    <property type="project" value="TreeGrafter"/>
</dbReference>
<dbReference type="STRING" id="943830.A4A58_00550"/>
<dbReference type="GO" id="GO:0045892">
    <property type="term" value="P:negative regulation of DNA-templated transcription"/>
    <property type="evidence" value="ECO:0007669"/>
    <property type="project" value="TreeGrafter"/>
</dbReference>
<evidence type="ECO:0000256" key="3">
    <source>
        <dbReference type="ARBA" id="ARBA00023163"/>
    </source>
</evidence>
<feature type="domain" description="HTH iclR-type" evidence="4">
    <location>
        <begin position="9"/>
        <end position="69"/>
    </location>
</feature>
<comment type="caution">
    <text evidence="6">The sequence shown here is derived from an EMBL/GenBank/DDBJ whole genome shotgun (WGS) entry which is preliminary data.</text>
</comment>
<dbReference type="PROSITE" id="PS51078">
    <property type="entry name" value="ICLR_ED"/>
    <property type="match status" value="1"/>
</dbReference>
<evidence type="ECO:0000256" key="2">
    <source>
        <dbReference type="ARBA" id="ARBA00023125"/>
    </source>
</evidence>
<reference evidence="6 7" key="1">
    <citation type="submission" date="2016-03" db="EMBL/GenBank/DDBJ databases">
        <title>Microsymbionts genomes from the relict species Vavilovia formosa (Stev.) Fed.</title>
        <authorList>
            <person name="Kopat V."/>
            <person name="Chirak E."/>
            <person name="Kimeklis A."/>
            <person name="Andronov E."/>
        </authorList>
    </citation>
    <scope>NUCLEOTIDE SEQUENCE [LARGE SCALE GENOMIC DNA]</scope>
    <source>
        <strain evidence="6 7">Vaf07</strain>
    </source>
</reference>
<dbReference type="InterPro" id="IPR029016">
    <property type="entry name" value="GAF-like_dom_sf"/>
</dbReference>
<organism evidence="6 7">
    <name type="scientific">Tardiphaga robiniae</name>
    <dbReference type="NCBI Taxonomy" id="943830"/>
    <lineage>
        <taxon>Bacteria</taxon>
        <taxon>Pseudomonadati</taxon>
        <taxon>Pseudomonadota</taxon>
        <taxon>Alphaproteobacteria</taxon>
        <taxon>Hyphomicrobiales</taxon>
        <taxon>Nitrobacteraceae</taxon>
        <taxon>Tardiphaga</taxon>
    </lineage>
</organism>
<keyword evidence="7" id="KW-1185">Reference proteome</keyword>